<proteinExistence type="predicted"/>
<reference evidence="1 2" key="1">
    <citation type="submission" date="2022-02" db="EMBL/GenBank/DDBJ databases">
        <title>Paenibacillus sp. MBLB1776 Whole Genome Shotgun Sequencing.</title>
        <authorList>
            <person name="Hwang C.Y."/>
            <person name="Cho E.-S."/>
            <person name="Seo M.-J."/>
        </authorList>
    </citation>
    <scope>NUCLEOTIDE SEQUENCE [LARGE SCALE GENOMIC DNA]</scope>
    <source>
        <strain evidence="1 2">MBLB1776</strain>
    </source>
</reference>
<dbReference type="RefSeq" id="WP_315604382.1">
    <property type="nucleotide sequence ID" value="NZ_CP130318.1"/>
</dbReference>
<protein>
    <submittedName>
        <fullName evidence="1">Uncharacterized protein</fullName>
    </submittedName>
</protein>
<sequence>MYFNGKNLIDKKIAMRTPDEYGENLLDIVGGVVVGNSFLETVEIKPL</sequence>
<evidence type="ECO:0000313" key="2">
    <source>
        <dbReference type="Proteomes" id="UP001305702"/>
    </source>
</evidence>
<dbReference type="EMBL" id="CP130318">
    <property type="protein sequence ID" value="WNQ10608.1"/>
    <property type="molecule type" value="Genomic_DNA"/>
</dbReference>
<accession>A0AA96LCL3</accession>
<gene>
    <name evidence="1" type="ORF">MJA45_23785</name>
</gene>
<keyword evidence="2" id="KW-1185">Reference proteome</keyword>
<organism evidence="1 2">
    <name type="scientific">Paenibacillus aurantius</name>
    <dbReference type="NCBI Taxonomy" id="2918900"/>
    <lineage>
        <taxon>Bacteria</taxon>
        <taxon>Bacillati</taxon>
        <taxon>Bacillota</taxon>
        <taxon>Bacilli</taxon>
        <taxon>Bacillales</taxon>
        <taxon>Paenibacillaceae</taxon>
        <taxon>Paenibacillus</taxon>
    </lineage>
</organism>
<dbReference type="AlphaFoldDB" id="A0AA96LCL3"/>
<name>A0AA96LCL3_9BACL</name>
<evidence type="ECO:0000313" key="1">
    <source>
        <dbReference type="EMBL" id="WNQ10608.1"/>
    </source>
</evidence>
<dbReference type="KEGG" id="paun:MJA45_23785"/>
<dbReference type="Proteomes" id="UP001305702">
    <property type="component" value="Chromosome"/>
</dbReference>